<dbReference type="EMBL" id="CP029487">
    <property type="protein sequence ID" value="QCT71544.1"/>
    <property type="molecule type" value="Genomic_DNA"/>
</dbReference>
<organism evidence="1 2">
    <name type="scientific">Eubacterium maltosivorans</name>
    <dbReference type="NCBI Taxonomy" id="2041044"/>
    <lineage>
        <taxon>Bacteria</taxon>
        <taxon>Bacillati</taxon>
        <taxon>Bacillota</taxon>
        <taxon>Clostridia</taxon>
        <taxon>Eubacteriales</taxon>
        <taxon>Eubacteriaceae</taxon>
        <taxon>Eubacterium</taxon>
    </lineage>
</organism>
<dbReference type="RefSeq" id="WP_096920296.1">
    <property type="nucleotide sequence ID" value="NZ_CP029487.1"/>
</dbReference>
<evidence type="ECO:0000313" key="2">
    <source>
        <dbReference type="Proteomes" id="UP000218387"/>
    </source>
</evidence>
<protein>
    <submittedName>
        <fullName evidence="1">Uncharacterized protein</fullName>
    </submittedName>
</protein>
<name>A0A4P9C814_EUBML</name>
<evidence type="ECO:0000313" key="1">
    <source>
        <dbReference type="EMBL" id="QCT71544.1"/>
    </source>
</evidence>
<dbReference type="AlphaFoldDB" id="A0A4P9C814"/>
<dbReference type="KEGG" id="emt:CPZ25_009460"/>
<reference evidence="1 2" key="1">
    <citation type="submission" date="2018-05" db="EMBL/GenBank/DDBJ databases">
        <title>Genome comparison of Eubacterium sp.</title>
        <authorList>
            <person name="Feng Y."/>
            <person name="Sanchez-Andrea I."/>
            <person name="Stams A.J.M."/>
            <person name="De Vos W.M."/>
        </authorList>
    </citation>
    <scope>NUCLEOTIDE SEQUENCE [LARGE SCALE GENOMIC DNA]</scope>
    <source>
        <strain evidence="1 2">YI</strain>
    </source>
</reference>
<accession>A0A4P9C814</accession>
<proteinExistence type="predicted"/>
<keyword evidence="2" id="KW-1185">Reference proteome</keyword>
<dbReference type="Proteomes" id="UP000218387">
    <property type="component" value="Chromosome"/>
</dbReference>
<sequence length="62" mass="7581">MKPDFEDKICPPGCRFKHFRIFPVEGAPKDRFFCTQYKKQLKKRHVRGHDRVYKCTECQYEL</sequence>
<gene>
    <name evidence="1" type="ORF">CPZ25_009460</name>
</gene>